<accession>A0A078MGZ8</accession>
<dbReference type="GO" id="GO:0046872">
    <property type="term" value="F:metal ion binding"/>
    <property type="evidence" value="ECO:0007669"/>
    <property type="project" value="InterPro"/>
</dbReference>
<evidence type="ECO:0000259" key="4">
    <source>
        <dbReference type="PROSITE" id="PS50937"/>
    </source>
</evidence>
<dbReference type="Gene3D" id="3.40.50.280">
    <property type="entry name" value="Cobalamin-binding domain"/>
    <property type="match status" value="1"/>
</dbReference>
<protein>
    <submittedName>
        <fullName evidence="5">HTH-type transcriptional repressor YcgE</fullName>
    </submittedName>
</protein>
<dbReference type="InterPro" id="IPR009061">
    <property type="entry name" value="DNA-bd_dom_put_sf"/>
</dbReference>
<dbReference type="InterPro" id="IPR036594">
    <property type="entry name" value="Meth_synthase_dom"/>
</dbReference>
<dbReference type="EMBL" id="LN483076">
    <property type="protein sequence ID" value="CEA04647.1"/>
    <property type="molecule type" value="Genomic_DNA"/>
</dbReference>
<dbReference type="PANTHER" id="PTHR30204:SF67">
    <property type="entry name" value="HTH-TYPE TRANSCRIPTIONAL REGULATOR MLRA-RELATED"/>
    <property type="match status" value="1"/>
</dbReference>
<name>A0A078MGZ8_9BACL</name>
<organism evidence="5">
    <name type="scientific">Metalysinibacillus saudimassiliensis</name>
    <dbReference type="NCBI Taxonomy" id="1461583"/>
    <lineage>
        <taxon>Bacteria</taxon>
        <taxon>Bacillati</taxon>
        <taxon>Bacillota</taxon>
        <taxon>Bacilli</taxon>
        <taxon>Bacillales</taxon>
        <taxon>Caryophanaceae</taxon>
        <taxon>Metalysinibacillus</taxon>
    </lineage>
</organism>
<dbReference type="GO" id="GO:0031419">
    <property type="term" value="F:cobalamin binding"/>
    <property type="evidence" value="ECO:0007669"/>
    <property type="project" value="InterPro"/>
</dbReference>
<evidence type="ECO:0000256" key="3">
    <source>
        <dbReference type="ARBA" id="ARBA00023163"/>
    </source>
</evidence>
<keyword evidence="1" id="KW-0805">Transcription regulation</keyword>
<reference evidence="5" key="1">
    <citation type="submission" date="2014-07" db="EMBL/GenBank/DDBJ databases">
        <authorList>
            <person name="Urmite Genomes Urmite Genomes"/>
        </authorList>
    </citation>
    <scope>NUCLEOTIDE SEQUENCE</scope>
    <source>
        <strain evidence="5">13S34_air</strain>
    </source>
</reference>
<evidence type="ECO:0000313" key="5">
    <source>
        <dbReference type="EMBL" id="CEA04647.1"/>
    </source>
</evidence>
<dbReference type="SMART" id="SM00422">
    <property type="entry name" value="HTH_MERR"/>
    <property type="match status" value="1"/>
</dbReference>
<dbReference type="Gene3D" id="1.10.1240.10">
    <property type="entry name" value="Methionine synthase domain"/>
    <property type="match status" value="1"/>
</dbReference>
<dbReference type="SUPFAM" id="SSF46955">
    <property type="entry name" value="Putative DNA-binding domain"/>
    <property type="match status" value="1"/>
</dbReference>
<dbReference type="PATRIC" id="fig|1461583.4.peg.1990"/>
<dbReference type="InterPro" id="IPR047057">
    <property type="entry name" value="MerR_fam"/>
</dbReference>
<keyword evidence="3" id="KW-0804">Transcription</keyword>
<evidence type="ECO:0000256" key="2">
    <source>
        <dbReference type="ARBA" id="ARBA00023125"/>
    </source>
</evidence>
<dbReference type="InterPro" id="IPR000551">
    <property type="entry name" value="MerR-type_HTH_dom"/>
</dbReference>
<evidence type="ECO:0000256" key="1">
    <source>
        <dbReference type="ARBA" id="ARBA00023015"/>
    </source>
</evidence>
<dbReference type="PROSITE" id="PS50937">
    <property type="entry name" value="HTH_MERR_2"/>
    <property type="match status" value="1"/>
</dbReference>
<feature type="domain" description="HTH merR-type" evidence="4">
    <location>
        <begin position="5"/>
        <end position="74"/>
    </location>
</feature>
<dbReference type="SUPFAM" id="SSF52242">
    <property type="entry name" value="Cobalamin (vitamin B12)-binding domain"/>
    <property type="match status" value="1"/>
</dbReference>
<gene>
    <name evidence="5" type="primary">ycgE</name>
    <name evidence="5" type="ORF">BN1050_02067</name>
</gene>
<sequence length="292" mass="32610">MNSTTYTIQQVAEQTGISKQVIRKWETRYGVIQPARLANGYRHYTEAEIIILRYTKHFITQGHSIAKAATLAKRQMLAPTTTLTPFSTHDFIQALQDVGAQADEKRLLQLLQKAHNTLGLLTMIDTILLPFLTQIGELWCTKDWSAYQEAVSSQTIRDFLANARRNIFVTEQAPLIIGSCLPQERHEIPMQILLIRCAIAGYRTLMLGPAPAPLAIEETVQHFHPQAVLLSASTKVQPEVLQPLDDFAATTTVPLFLGGEATTFLTPPRHIIIANHLSDILVQLKKQASPIM</sequence>
<dbReference type="PANTHER" id="PTHR30204">
    <property type="entry name" value="REDOX-CYCLING DRUG-SENSING TRANSCRIPTIONAL ACTIVATOR SOXR"/>
    <property type="match status" value="1"/>
</dbReference>
<dbReference type="GO" id="GO:0003700">
    <property type="term" value="F:DNA-binding transcription factor activity"/>
    <property type="evidence" value="ECO:0007669"/>
    <property type="project" value="InterPro"/>
</dbReference>
<proteinExistence type="predicted"/>
<dbReference type="Gene3D" id="1.10.1660.10">
    <property type="match status" value="1"/>
</dbReference>
<dbReference type="Pfam" id="PF13411">
    <property type="entry name" value="MerR_1"/>
    <property type="match status" value="1"/>
</dbReference>
<dbReference type="Pfam" id="PF02607">
    <property type="entry name" value="B12-binding_2"/>
    <property type="match status" value="1"/>
</dbReference>
<dbReference type="HOGENOM" id="CLU_045945_3_0_9"/>
<dbReference type="InterPro" id="IPR036724">
    <property type="entry name" value="Cobalamin-bd_sf"/>
</dbReference>
<dbReference type="InterPro" id="IPR003759">
    <property type="entry name" value="Cbl-bd_cap"/>
</dbReference>
<dbReference type="AlphaFoldDB" id="A0A078MGZ8"/>
<keyword evidence="2" id="KW-0238">DNA-binding</keyword>
<dbReference type="GO" id="GO:0003677">
    <property type="term" value="F:DNA binding"/>
    <property type="evidence" value="ECO:0007669"/>
    <property type="project" value="UniProtKB-KW"/>
</dbReference>